<dbReference type="InterPro" id="IPR005025">
    <property type="entry name" value="FMN_Rdtase-like_dom"/>
</dbReference>
<evidence type="ECO:0000313" key="6">
    <source>
        <dbReference type="EMBL" id="KAK9809743.1"/>
    </source>
</evidence>
<evidence type="ECO:0000259" key="5">
    <source>
        <dbReference type="PROSITE" id="PS50902"/>
    </source>
</evidence>
<keyword evidence="7" id="KW-1185">Reference proteome</keyword>
<reference evidence="6 7" key="1">
    <citation type="journal article" date="2024" name="Nat. Commun.">
        <title>Phylogenomics reveals the evolutionary origins of lichenization in chlorophyte algae.</title>
        <authorList>
            <person name="Puginier C."/>
            <person name="Libourel C."/>
            <person name="Otte J."/>
            <person name="Skaloud P."/>
            <person name="Haon M."/>
            <person name="Grisel S."/>
            <person name="Petersen M."/>
            <person name="Berrin J.G."/>
            <person name="Delaux P.M."/>
            <person name="Dal Grande F."/>
            <person name="Keller J."/>
        </authorList>
    </citation>
    <scope>NUCLEOTIDE SEQUENCE [LARGE SCALE GENOMIC DNA]</scope>
    <source>
        <strain evidence="6 7">SAG 2036</strain>
    </source>
</reference>
<feature type="domain" description="Flavodoxin-like" evidence="5">
    <location>
        <begin position="5"/>
        <end position="192"/>
    </location>
</feature>
<dbReference type="PROSITE" id="PS50902">
    <property type="entry name" value="FLAVODOXIN_LIKE"/>
    <property type="match status" value="1"/>
</dbReference>
<dbReference type="Proteomes" id="UP001465755">
    <property type="component" value="Unassembled WGS sequence"/>
</dbReference>
<sequence length="200" mass="21644">MAPTIYVVYYSMYGHIYKLAKEVVAGLEAEGVTVKLFQVPETLPEEVLGKMHAPPKQDVPLISANDLTDADGFVFGYPTRFGNMAGQFKQFWDSTGGLWMKGALAGKPFSIFTSTASQGGGQENTIASSLSNFVHHGMVFVPPGYTMGAELYDLTTPRGGSAWGAGTFTSSDGSRQPSEVELKFAKHQGKIFGQFVNRLK</sequence>
<dbReference type="EMBL" id="JALJOQ010000016">
    <property type="protein sequence ID" value="KAK9809743.1"/>
    <property type="molecule type" value="Genomic_DNA"/>
</dbReference>
<gene>
    <name evidence="6" type="ORF">WJX73_001933</name>
</gene>
<dbReference type="InterPro" id="IPR010089">
    <property type="entry name" value="Flavoprotein_WrbA-like"/>
</dbReference>
<dbReference type="InterPro" id="IPR008254">
    <property type="entry name" value="Flavodoxin/NO_synth"/>
</dbReference>
<comment type="similarity">
    <text evidence="1">Belongs to the WrbA family.</text>
</comment>
<dbReference type="NCBIfam" id="NF002999">
    <property type="entry name" value="PRK03767.1"/>
    <property type="match status" value="1"/>
</dbReference>
<dbReference type="GO" id="GO:0016020">
    <property type="term" value="C:membrane"/>
    <property type="evidence" value="ECO:0007669"/>
    <property type="project" value="TreeGrafter"/>
</dbReference>
<name>A0AAW1PMA6_9CHLO</name>
<dbReference type="InterPro" id="IPR029039">
    <property type="entry name" value="Flavoprotein-like_sf"/>
</dbReference>
<evidence type="ECO:0000256" key="2">
    <source>
        <dbReference type="ARBA" id="ARBA00012648"/>
    </source>
</evidence>
<dbReference type="Gene3D" id="3.40.50.360">
    <property type="match status" value="1"/>
</dbReference>
<evidence type="ECO:0000256" key="3">
    <source>
        <dbReference type="ARBA" id="ARBA00047678"/>
    </source>
</evidence>
<dbReference type="PANTHER" id="PTHR30546">
    <property type="entry name" value="FLAVODOXIN-RELATED PROTEIN WRBA-RELATED"/>
    <property type="match status" value="1"/>
</dbReference>
<accession>A0AAW1PMA6</accession>
<evidence type="ECO:0000256" key="4">
    <source>
        <dbReference type="ARBA" id="ARBA00048983"/>
    </source>
</evidence>
<dbReference type="Pfam" id="PF03358">
    <property type="entry name" value="FMN_red"/>
    <property type="match status" value="1"/>
</dbReference>
<dbReference type="EC" id="1.6.5.2" evidence="2"/>
<dbReference type="GO" id="GO:0003955">
    <property type="term" value="F:NAD(P)H dehydrogenase (quinone) activity"/>
    <property type="evidence" value="ECO:0007669"/>
    <property type="project" value="UniProtKB-EC"/>
</dbReference>
<comment type="caution">
    <text evidence="6">The sequence shown here is derived from an EMBL/GenBank/DDBJ whole genome shotgun (WGS) entry which is preliminary data.</text>
</comment>
<evidence type="ECO:0000313" key="7">
    <source>
        <dbReference type="Proteomes" id="UP001465755"/>
    </source>
</evidence>
<dbReference type="NCBIfam" id="TIGR01755">
    <property type="entry name" value="flav_wrbA"/>
    <property type="match status" value="1"/>
</dbReference>
<dbReference type="GO" id="GO:0010181">
    <property type="term" value="F:FMN binding"/>
    <property type="evidence" value="ECO:0007669"/>
    <property type="project" value="InterPro"/>
</dbReference>
<dbReference type="AlphaFoldDB" id="A0AAW1PMA6"/>
<evidence type="ECO:0000256" key="1">
    <source>
        <dbReference type="ARBA" id="ARBA00006961"/>
    </source>
</evidence>
<comment type="catalytic activity">
    <reaction evidence="4">
        <text>a quinone + NADPH + H(+) = a quinol + NADP(+)</text>
        <dbReference type="Rhea" id="RHEA:46164"/>
        <dbReference type="ChEBI" id="CHEBI:15378"/>
        <dbReference type="ChEBI" id="CHEBI:24646"/>
        <dbReference type="ChEBI" id="CHEBI:57783"/>
        <dbReference type="ChEBI" id="CHEBI:58349"/>
        <dbReference type="ChEBI" id="CHEBI:132124"/>
        <dbReference type="EC" id="1.6.5.2"/>
    </reaction>
</comment>
<comment type="catalytic activity">
    <reaction evidence="3">
        <text>a quinone + NADH + H(+) = a quinol + NAD(+)</text>
        <dbReference type="Rhea" id="RHEA:46160"/>
        <dbReference type="ChEBI" id="CHEBI:15378"/>
        <dbReference type="ChEBI" id="CHEBI:24646"/>
        <dbReference type="ChEBI" id="CHEBI:57540"/>
        <dbReference type="ChEBI" id="CHEBI:57945"/>
        <dbReference type="ChEBI" id="CHEBI:132124"/>
        <dbReference type="EC" id="1.6.5.2"/>
    </reaction>
</comment>
<dbReference type="FunFam" id="3.40.50.360:FF:000001">
    <property type="entry name" value="NAD(P)H dehydrogenase (Quinone) FQR1-like"/>
    <property type="match status" value="1"/>
</dbReference>
<dbReference type="SUPFAM" id="SSF52218">
    <property type="entry name" value="Flavoproteins"/>
    <property type="match status" value="1"/>
</dbReference>
<dbReference type="PANTHER" id="PTHR30546:SF23">
    <property type="entry name" value="FLAVOPROTEIN-LIKE PROTEIN YCP4-RELATED"/>
    <property type="match status" value="1"/>
</dbReference>
<protein>
    <recommendedName>
        <fullName evidence="2">NAD(P)H dehydrogenase (quinone)</fullName>
        <ecNumber evidence="2">1.6.5.2</ecNumber>
    </recommendedName>
</protein>
<proteinExistence type="inferred from homology"/>
<organism evidence="6 7">
    <name type="scientific">Symbiochloris irregularis</name>
    <dbReference type="NCBI Taxonomy" id="706552"/>
    <lineage>
        <taxon>Eukaryota</taxon>
        <taxon>Viridiplantae</taxon>
        <taxon>Chlorophyta</taxon>
        <taxon>core chlorophytes</taxon>
        <taxon>Trebouxiophyceae</taxon>
        <taxon>Trebouxiales</taxon>
        <taxon>Trebouxiaceae</taxon>
        <taxon>Symbiochloris</taxon>
    </lineage>
</organism>